<dbReference type="NCBIfam" id="TIGR03534">
    <property type="entry name" value="RF_mod_PrmC"/>
    <property type="match status" value="1"/>
</dbReference>
<dbReference type="GO" id="GO:0102559">
    <property type="term" value="F:peptide chain release factor N(5)-glutamine methyltransferase activity"/>
    <property type="evidence" value="ECO:0007669"/>
    <property type="project" value="UniProtKB-EC"/>
</dbReference>
<keyword evidence="2 5" id="KW-0808">Transferase</keyword>
<feature type="binding site" evidence="5">
    <location>
        <begin position="181"/>
        <end position="184"/>
    </location>
    <ligand>
        <name>substrate</name>
    </ligand>
</feature>
<evidence type="ECO:0000256" key="5">
    <source>
        <dbReference type="HAMAP-Rule" id="MF_02126"/>
    </source>
</evidence>
<evidence type="ECO:0000256" key="2">
    <source>
        <dbReference type="ARBA" id="ARBA00022679"/>
    </source>
</evidence>
<feature type="binding site" evidence="5">
    <location>
        <begin position="117"/>
        <end position="121"/>
    </location>
    <ligand>
        <name>S-adenosyl-L-methionine</name>
        <dbReference type="ChEBI" id="CHEBI:59789"/>
    </ligand>
</feature>
<proteinExistence type="inferred from homology"/>
<dbReference type="InterPro" id="IPR007848">
    <property type="entry name" value="Small_mtfrase_dom"/>
</dbReference>
<dbReference type="Pfam" id="PF05175">
    <property type="entry name" value="MTS"/>
    <property type="match status" value="1"/>
</dbReference>
<keyword evidence="9" id="KW-1185">Reference proteome</keyword>
<comment type="function">
    <text evidence="5">Methylates the class 1 translation termination release factors RF1/PrfA and RF2/PrfB on the glutamine residue of the universally conserved GGQ motif.</text>
</comment>
<dbReference type="Pfam" id="PF17827">
    <property type="entry name" value="PrmC_N"/>
    <property type="match status" value="1"/>
</dbReference>
<sequence length="277" mass="31131">MRLGQLLVTLEDQLEAVGEERAALSYVFQEKKGWTRTELILQLNQPVSESDQLLLEEIAQQLMAHVPAQHLTGKAYFRDLELKVGPAVLIPRPETEELVDLILSENSRADLRVLDMGTGSGAIALSLKQARPDWLVTASDISVDALAIAQENAQKNQLEVQFVQSDVFAQIDGKFDLIVSNPPYIAYEDSAEVGQNVLLYEPHMALFAQEDGYAIYRKILENAKNYLAIDGKIYFEIGYKQGLGLETLSQTYLPEKRVRVLKDVFGKDRMVAIDEYQ</sequence>
<feature type="domain" description="Release factor glutamine methyltransferase N-terminal" evidence="7">
    <location>
        <begin position="5"/>
        <end position="73"/>
    </location>
</feature>
<protein>
    <recommendedName>
        <fullName evidence="5">Release factor glutamine methyltransferase</fullName>
        <shortName evidence="5">RF MTase</shortName>
        <ecNumber evidence="5">2.1.1.297</ecNumber>
    </recommendedName>
    <alternativeName>
        <fullName evidence="5">N5-glutamine methyltransferase PrmC</fullName>
    </alternativeName>
    <alternativeName>
        <fullName evidence="5">Protein-(glutamine-N5) MTase PrmC</fullName>
    </alternativeName>
    <alternativeName>
        <fullName evidence="5">Protein-glutamine N-methyltransferase PrmC</fullName>
    </alternativeName>
</protein>
<dbReference type="Gene3D" id="3.40.50.150">
    <property type="entry name" value="Vaccinia Virus protein VP39"/>
    <property type="match status" value="1"/>
</dbReference>
<accession>A0ABV2FFI4</accession>
<dbReference type="InterPro" id="IPR019874">
    <property type="entry name" value="RF_methyltr_PrmC"/>
</dbReference>
<dbReference type="Gene3D" id="1.10.8.10">
    <property type="entry name" value="DNA helicase RuvA subunit, C-terminal domain"/>
    <property type="match status" value="1"/>
</dbReference>
<feature type="domain" description="Methyltransferase small" evidence="6">
    <location>
        <begin position="109"/>
        <end position="196"/>
    </location>
</feature>
<dbReference type="RefSeq" id="WP_354364075.1">
    <property type="nucleotide sequence ID" value="NZ_JBEPLO010000003.1"/>
</dbReference>
<dbReference type="InterPro" id="IPR002052">
    <property type="entry name" value="DNA_methylase_N6_adenine_CS"/>
</dbReference>
<gene>
    <name evidence="5" type="primary">prmC</name>
    <name evidence="8" type="ORF">ABID29_000434</name>
</gene>
<comment type="similarity">
    <text evidence="5">Belongs to the protein N5-glutamine methyltransferase family. PrmC subfamily.</text>
</comment>
<feature type="binding site" evidence="5">
    <location>
        <position position="181"/>
    </location>
    <ligand>
        <name>S-adenosyl-L-methionine</name>
        <dbReference type="ChEBI" id="CHEBI:59789"/>
    </ligand>
</feature>
<dbReference type="InterPro" id="IPR050320">
    <property type="entry name" value="N5-glutamine_MTase"/>
</dbReference>
<dbReference type="NCBIfam" id="TIGR00536">
    <property type="entry name" value="hemK_fam"/>
    <property type="match status" value="1"/>
</dbReference>
<evidence type="ECO:0000256" key="1">
    <source>
        <dbReference type="ARBA" id="ARBA00022603"/>
    </source>
</evidence>
<comment type="catalytic activity">
    <reaction evidence="4 5">
        <text>L-glutaminyl-[peptide chain release factor] + S-adenosyl-L-methionine = N(5)-methyl-L-glutaminyl-[peptide chain release factor] + S-adenosyl-L-homocysteine + H(+)</text>
        <dbReference type="Rhea" id="RHEA:42896"/>
        <dbReference type="Rhea" id="RHEA-COMP:10271"/>
        <dbReference type="Rhea" id="RHEA-COMP:10272"/>
        <dbReference type="ChEBI" id="CHEBI:15378"/>
        <dbReference type="ChEBI" id="CHEBI:30011"/>
        <dbReference type="ChEBI" id="CHEBI:57856"/>
        <dbReference type="ChEBI" id="CHEBI:59789"/>
        <dbReference type="ChEBI" id="CHEBI:61891"/>
        <dbReference type="EC" id="2.1.1.297"/>
    </reaction>
</comment>
<reference evidence="8 9" key="1">
    <citation type="submission" date="2024-06" db="EMBL/GenBank/DDBJ databases">
        <title>Genomic Encyclopedia of Type Strains, Phase IV (KMG-IV): sequencing the most valuable type-strain genomes for metagenomic binning, comparative biology and taxonomic classification.</title>
        <authorList>
            <person name="Goeker M."/>
        </authorList>
    </citation>
    <scope>NUCLEOTIDE SEQUENCE [LARGE SCALE GENOMIC DNA]</scope>
    <source>
        <strain evidence="8 9">DSM 28303</strain>
    </source>
</reference>
<dbReference type="EC" id="2.1.1.297" evidence="5"/>
<dbReference type="InterPro" id="IPR004556">
    <property type="entry name" value="HemK-like"/>
</dbReference>
<dbReference type="GO" id="GO:0032259">
    <property type="term" value="P:methylation"/>
    <property type="evidence" value="ECO:0007669"/>
    <property type="project" value="UniProtKB-KW"/>
</dbReference>
<evidence type="ECO:0000256" key="4">
    <source>
        <dbReference type="ARBA" id="ARBA00048391"/>
    </source>
</evidence>
<dbReference type="PANTHER" id="PTHR18895">
    <property type="entry name" value="HEMK METHYLTRANSFERASE"/>
    <property type="match status" value="1"/>
</dbReference>
<dbReference type="SUPFAM" id="SSF53335">
    <property type="entry name" value="S-adenosyl-L-methionine-dependent methyltransferases"/>
    <property type="match status" value="1"/>
</dbReference>
<comment type="caution">
    <text evidence="5">Lacks conserved residue(s) required for the propagation of feature annotation.</text>
</comment>
<evidence type="ECO:0000256" key="3">
    <source>
        <dbReference type="ARBA" id="ARBA00022691"/>
    </source>
</evidence>
<feature type="binding site" evidence="5">
    <location>
        <position position="140"/>
    </location>
    <ligand>
        <name>S-adenosyl-L-methionine</name>
        <dbReference type="ChEBI" id="CHEBI:59789"/>
    </ligand>
</feature>
<dbReference type="InterPro" id="IPR040758">
    <property type="entry name" value="PrmC_N"/>
</dbReference>
<evidence type="ECO:0000313" key="8">
    <source>
        <dbReference type="EMBL" id="MET3557325.1"/>
    </source>
</evidence>
<dbReference type="PROSITE" id="PS00092">
    <property type="entry name" value="N6_MTASE"/>
    <property type="match status" value="1"/>
</dbReference>
<keyword evidence="3 5" id="KW-0949">S-adenosyl-L-methionine</keyword>
<dbReference type="Proteomes" id="UP001549122">
    <property type="component" value="Unassembled WGS sequence"/>
</dbReference>
<evidence type="ECO:0000259" key="7">
    <source>
        <dbReference type="Pfam" id="PF17827"/>
    </source>
</evidence>
<comment type="caution">
    <text evidence="8">The sequence shown here is derived from an EMBL/GenBank/DDBJ whole genome shotgun (WGS) entry which is preliminary data.</text>
</comment>
<dbReference type="CDD" id="cd02440">
    <property type="entry name" value="AdoMet_MTases"/>
    <property type="match status" value="1"/>
</dbReference>
<dbReference type="InterPro" id="IPR029063">
    <property type="entry name" value="SAM-dependent_MTases_sf"/>
</dbReference>
<name>A0ABV2FFI4_9STRE</name>
<organism evidence="8 9">
    <name type="scientific">Streptococcus rupicaprae</name>
    <dbReference type="NCBI Taxonomy" id="759619"/>
    <lineage>
        <taxon>Bacteria</taxon>
        <taxon>Bacillati</taxon>
        <taxon>Bacillota</taxon>
        <taxon>Bacilli</taxon>
        <taxon>Lactobacillales</taxon>
        <taxon>Streptococcaceae</taxon>
        <taxon>Streptococcus</taxon>
    </lineage>
</organism>
<evidence type="ECO:0000313" key="9">
    <source>
        <dbReference type="Proteomes" id="UP001549122"/>
    </source>
</evidence>
<keyword evidence="1 5" id="KW-0489">Methyltransferase</keyword>
<dbReference type="PANTHER" id="PTHR18895:SF74">
    <property type="entry name" value="MTRF1L RELEASE FACTOR GLUTAMINE METHYLTRANSFERASE"/>
    <property type="match status" value="1"/>
</dbReference>
<dbReference type="HAMAP" id="MF_02126">
    <property type="entry name" value="RF_methyltr_PrmC"/>
    <property type="match status" value="1"/>
</dbReference>
<dbReference type="EMBL" id="JBEPLO010000003">
    <property type="protein sequence ID" value="MET3557325.1"/>
    <property type="molecule type" value="Genomic_DNA"/>
</dbReference>
<evidence type="ECO:0000259" key="6">
    <source>
        <dbReference type="Pfam" id="PF05175"/>
    </source>
</evidence>